<dbReference type="RefSeq" id="WP_106200331.1">
    <property type="nucleotide sequence ID" value="NZ_JAXEIU010000006.1"/>
</dbReference>
<comment type="caution">
    <text evidence="2">The sequence shown here is derived from an EMBL/GenBank/DDBJ whole genome shotgun (WGS) entry which is preliminary data.</text>
</comment>
<feature type="signal peptide" evidence="1">
    <location>
        <begin position="1"/>
        <end position="20"/>
    </location>
</feature>
<reference evidence="2 3" key="1">
    <citation type="submission" date="2018-05" db="EMBL/GenBank/DDBJ databases">
        <title>Animal gut microbial communities from fecal samples from Wisconsin, USA.</title>
        <authorList>
            <person name="Neumann A."/>
        </authorList>
    </citation>
    <scope>NUCLEOTIDE SEQUENCE [LARGE SCALE GENOMIC DNA]</scope>
    <source>
        <strain evidence="2 3">UWS4</strain>
    </source>
</reference>
<dbReference type="EMBL" id="QGHD01000070">
    <property type="protein sequence ID" value="PWK81377.1"/>
    <property type="molecule type" value="Genomic_DNA"/>
</dbReference>
<name>A0ABX5LK99_9BACT</name>
<organism evidence="2 3">
    <name type="scientific">Hallerella porci</name>
    <dbReference type="NCBI Taxonomy" id="1945871"/>
    <lineage>
        <taxon>Bacteria</taxon>
        <taxon>Pseudomonadati</taxon>
        <taxon>Fibrobacterota</taxon>
        <taxon>Fibrobacteria</taxon>
        <taxon>Fibrobacterales</taxon>
        <taxon>Fibrobacteraceae</taxon>
        <taxon>Hallerella</taxon>
    </lineage>
</organism>
<evidence type="ECO:0000313" key="2">
    <source>
        <dbReference type="EMBL" id="PWK81377.1"/>
    </source>
</evidence>
<accession>A0ABX5LK99</accession>
<evidence type="ECO:0000256" key="1">
    <source>
        <dbReference type="SAM" id="SignalP"/>
    </source>
</evidence>
<feature type="chain" id="PRO_5047151816" evidence="1">
    <location>
        <begin position="21"/>
        <end position="289"/>
    </location>
</feature>
<keyword evidence="3" id="KW-1185">Reference proteome</keyword>
<gene>
    <name evidence="2" type="ORF">B0H50_1701</name>
</gene>
<evidence type="ECO:0000313" key="3">
    <source>
        <dbReference type="Proteomes" id="UP000245523"/>
    </source>
</evidence>
<keyword evidence="1" id="KW-0732">Signal</keyword>
<proteinExistence type="predicted"/>
<protein>
    <submittedName>
        <fullName evidence="2">Uncharacterized protein</fullName>
    </submittedName>
</protein>
<dbReference type="Proteomes" id="UP000245523">
    <property type="component" value="Unassembled WGS sequence"/>
</dbReference>
<sequence length="289" mass="32274">MTILKQISLGVLIVSALAYAGGAASIVGKKSKTTNFTYNFITERQFINECAKGANEAICHCVLGKLQLRYSEDEYKKLDADLSRGIELPDFVKYITNASVECDAEYADTTQEPTPSNFTNETPVIGDSFAGTLDSKVPKGMSEEEVKAFVKEFKKNLSKKDFLQECSANMNKFLGPTASKKSCGCFYDRLTSDEERLTRVFMEKGLPADNYTWANEYLVECVPEKFTPEIEKNLVNYLNETGVPLSIGKCLISTIKREYTLKSFFKASFEDEEGMQAVLMFVGVNCFAK</sequence>